<name>A0A238BY46_9BILA</name>
<organism evidence="1 2">
    <name type="scientific">Onchocerca flexuosa</name>
    <dbReference type="NCBI Taxonomy" id="387005"/>
    <lineage>
        <taxon>Eukaryota</taxon>
        <taxon>Metazoa</taxon>
        <taxon>Ecdysozoa</taxon>
        <taxon>Nematoda</taxon>
        <taxon>Chromadorea</taxon>
        <taxon>Rhabditida</taxon>
        <taxon>Spirurina</taxon>
        <taxon>Spiruromorpha</taxon>
        <taxon>Filarioidea</taxon>
        <taxon>Onchocercidae</taxon>
        <taxon>Onchocerca</taxon>
    </lineage>
</organism>
<dbReference type="EMBL" id="KZ269988">
    <property type="protein sequence ID" value="OZC10187.1"/>
    <property type="molecule type" value="Genomic_DNA"/>
</dbReference>
<reference evidence="1 2" key="1">
    <citation type="submission" date="2015-12" db="EMBL/GenBank/DDBJ databases">
        <title>Draft genome of the nematode, Onchocerca flexuosa.</title>
        <authorList>
            <person name="Mitreva M."/>
        </authorList>
    </citation>
    <scope>NUCLEOTIDE SEQUENCE [LARGE SCALE GENOMIC DNA]</scope>
    <source>
        <strain evidence="1">Red Deer</strain>
    </source>
</reference>
<protein>
    <submittedName>
        <fullName evidence="1">Uncharacterized protein</fullName>
    </submittedName>
</protein>
<keyword evidence="2" id="KW-1185">Reference proteome</keyword>
<evidence type="ECO:0000313" key="1">
    <source>
        <dbReference type="EMBL" id="OZC10187.1"/>
    </source>
</evidence>
<evidence type="ECO:0000313" key="2">
    <source>
        <dbReference type="Proteomes" id="UP000242913"/>
    </source>
</evidence>
<proteinExistence type="predicted"/>
<feature type="non-terminal residue" evidence="1">
    <location>
        <position position="41"/>
    </location>
</feature>
<sequence>MHTHCGILSKSKSKNVDLSTVCANFIVAERSTAKFIMTSTS</sequence>
<dbReference type="AlphaFoldDB" id="A0A238BY46"/>
<dbReference type="Proteomes" id="UP000242913">
    <property type="component" value="Unassembled WGS sequence"/>
</dbReference>
<accession>A0A238BY46</accession>
<gene>
    <name evidence="1" type="ORF">X798_02777</name>
</gene>